<evidence type="ECO:0000313" key="2">
    <source>
        <dbReference type="Proteomes" id="UP000665561"/>
    </source>
</evidence>
<dbReference type="RefSeq" id="WP_161742884.1">
    <property type="nucleotide sequence ID" value="NZ_JAAAMV010000004.1"/>
</dbReference>
<gene>
    <name evidence="1" type="ORF">GT019_09360</name>
</gene>
<name>A0ABW9XN88_9BACL</name>
<comment type="caution">
    <text evidence="1">The sequence shown here is derived from an EMBL/GenBank/DDBJ whole genome shotgun (WGS) entry which is preliminary data.</text>
</comment>
<sequence>MSEFSESYHLIGRSEQEGIDLLKRAGQGGLVFPAANDWVTMLPDHPIYTPNADLIRHNAGVLLHYVFAEDHGWSFALYERDTLVSSYECDWNEEDIVNRDGETNLPALLEVLNRKLEREQAIKEAEIARLLAPADFEEVSELEPAYSFAELLGLSNYAWLSFHYAERDYADQADYIAGSGVIKVD</sequence>
<protein>
    <recommendedName>
        <fullName evidence="3">DUF4375 domain-containing protein</fullName>
    </recommendedName>
</protein>
<organism evidence="1 2">
    <name type="scientific">Paenibacillus glycinis</name>
    <dbReference type="NCBI Taxonomy" id="2697035"/>
    <lineage>
        <taxon>Bacteria</taxon>
        <taxon>Bacillati</taxon>
        <taxon>Bacillota</taxon>
        <taxon>Bacilli</taxon>
        <taxon>Bacillales</taxon>
        <taxon>Paenibacillaceae</taxon>
        <taxon>Paenibacillus</taxon>
    </lineage>
</organism>
<evidence type="ECO:0008006" key="3">
    <source>
        <dbReference type="Google" id="ProtNLM"/>
    </source>
</evidence>
<proteinExistence type="predicted"/>
<reference evidence="1 2" key="1">
    <citation type="submission" date="2020-01" db="EMBL/GenBank/DDBJ databases">
        <title>Paenibacillus soybeanensis sp. nov. isolated from the nodules of soybean (Glycine max(L.) Merr).</title>
        <authorList>
            <person name="Wang H."/>
        </authorList>
    </citation>
    <scope>NUCLEOTIDE SEQUENCE [LARGE SCALE GENOMIC DNA]</scope>
    <source>
        <strain evidence="1 2">T1</strain>
    </source>
</reference>
<keyword evidence="2" id="KW-1185">Reference proteome</keyword>
<accession>A0ABW9XN88</accession>
<dbReference type="Proteomes" id="UP000665561">
    <property type="component" value="Unassembled WGS sequence"/>
</dbReference>
<dbReference type="EMBL" id="JAAAMV010000004">
    <property type="protein sequence ID" value="NBD24080.1"/>
    <property type="molecule type" value="Genomic_DNA"/>
</dbReference>
<evidence type="ECO:0000313" key="1">
    <source>
        <dbReference type="EMBL" id="NBD24080.1"/>
    </source>
</evidence>